<dbReference type="InterPro" id="IPR058525">
    <property type="entry name" value="DUF8212"/>
</dbReference>
<feature type="domain" description="Heterokaryon incompatibility" evidence="1">
    <location>
        <begin position="25"/>
        <end position="113"/>
    </location>
</feature>
<dbReference type="Pfam" id="PF06985">
    <property type="entry name" value="HET"/>
    <property type="match status" value="1"/>
</dbReference>
<dbReference type="RefSeq" id="XP_014552056.1">
    <property type="nucleotide sequence ID" value="XM_014696570.1"/>
</dbReference>
<organism evidence="3 4">
    <name type="scientific">Bipolaris victoriae (strain FI3)</name>
    <name type="common">Victoria blight of oats agent</name>
    <name type="synonym">Cochliobolus victoriae</name>
    <dbReference type="NCBI Taxonomy" id="930091"/>
    <lineage>
        <taxon>Eukaryota</taxon>
        <taxon>Fungi</taxon>
        <taxon>Dikarya</taxon>
        <taxon>Ascomycota</taxon>
        <taxon>Pezizomycotina</taxon>
        <taxon>Dothideomycetes</taxon>
        <taxon>Pleosporomycetidae</taxon>
        <taxon>Pleosporales</taxon>
        <taxon>Pleosporineae</taxon>
        <taxon>Pleosporaceae</taxon>
        <taxon>Bipolaris</taxon>
    </lineage>
</organism>
<dbReference type="HOGENOM" id="CLU_000288_138_0_1"/>
<dbReference type="EMBL" id="KI968810">
    <property type="protein sequence ID" value="EUN22482.1"/>
    <property type="molecule type" value="Genomic_DNA"/>
</dbReference>
<dbReference type="InterPro" id="IPR010730">
    <property type="entry name" value="HET"/>
</dbReference>
<evidence type="ECO:0000259" key="2">
    <source>
        <dbReference type="Pfam" id="PF26640"/>
    </source>
</evidence>
<dbReference type="PANTHER" id="PTHR10622:SF10">
    <property type="entry name" value="HET DOMAIN-CONTAINING PROTEIN"/>
    <property type="match status" value="1"/>
</dbReference>
<dbReference type="Pfam" id="PF26640">
    <property type="entry name" value="DUF8212"/>
    <property type="match status" value="1"/>
</dbReference>
<accession>W7EE80</accession>
<dbReference type="AlphaFoldDB" id="W7EE80"/>
<gene>
    <name evidence="3" type="ORF">COCVIDRAFT_50915</name>
</gene>
<reference evidence="3 4" key="1">
    <citation type="journal article" date="2013" name="PLoS Genet.">
        <title>Comparative genome structure, secondary metabolite, and effector coding capacity across Cochliobolus pathogens.</title>
        <authorList>
            <person name="Condon B.J."/>
            <person name="Leng Y."/>
            <person name="Wu D."/>
            <person name="Bushley K.E."/>
            <person name="Ohm R.A."/>
            <person name="Otillar R."/>
            <person name="Martin J."/>
            <person name="Schackwitz W."/>
            <person name="Grimwood J."/>
            <person name="MohdZainudin N."/>
            <person name="Xue C."/>
            <person name="Wang R."/>
            <person name="Manning V.A."/>
            <person name="Dhillon B."/>
            <person name="Tu Z.J."/>
            <person name="Steffenson B.J."/>
            <person name="Salamov A."/>
            <person name="Sun H."/>
            <person name="Lowry S."/>
            <person name="LaButti K."/>
            <person name="Han J."/>
            <person name="Copeland A."/>
            <person name="Lindquist E."/>
            <person name="Barry K."/>
            <person name="Schmutz J."/>
            <person name="Baker S.E."/>
            <person name="Ciuffetti L.M."/>
            <person name="Grigoriev I.V."/>
            <person name="Zhong S."/>
            <person name="Turgeon B.G."/>
        </authorList>
    </citation>
    <scope>NUCLEOTIDE SEQUENCE [LARGE SCALE GENOMIC DNA]</scope>
    <source>
        <strain evidence="3 4">FI3</strain>
    </source>
</reference>
<dbReference type="PANTHER" id="PTHR10622">
    <property type="entry name" value="HET DOMAIN-CONTAINING PROTEIN"/>
    <property type="match status" value="1"/>
</dbReference>
<dbReference type="Proteomes" id="UP000054337">
    <property type="component" value="Unassembled WGS sequence"/>
</dbReference>
<sequence length="259" mass="29674">MRLLRRSDTGVITLTQFSEKDIPHYAILSHTWGADVEEVTFGDLLNGTGKDKLGYKKILFCGEQAARDGLEYFWLDTCCIDKSSSAELTEAINSMFKWYRASDICYVFFSDLEPEKHSLWGCKWFRRGWTLQELIAPSNVRFYDEEWNFRGDKLSLRSELASITQVDPDVLTNAISLAEVPVAVRMSWAARRETKREEDRAYSLLGILGINMPMLYGEGENAFIRLQKEIIRNSPDMSVFGWTQRNTTVEGDQHSGLLA</sequence>
<feature type="domain" description="DUF8212" evidence="2">
    <location>
        <begin position="221"/>
        <end position="251"/>
    </location>
</feature>
<protein>
    <submittedName>
        <fullName evidence="3">Uncharacterized protein</fullName>
    </submittedName>
</protein>
<evidence type="ECO:0000259" key="1">
    <source>
        <dbReference type="Pfam" id="PF06985"/>
    </source>
</evidence>
<feature type="non-terminal residue" evidence="3">
    <location>
        <position position="259"/>
    </location>
</feature>
<proteinExistence type="predicted"/>
<dbReference type="GeneID" id="26257592"/>
<evidence type="ECO:0000313" key="4">
    <source>
        <dbReference type="Proteomes" id="UP000054337"/>
    </source>
</evidence>
<keyword evidence="4" id="KW-1185">Reference proteome</keyword>
<evidence type="ECO:0000313" key="3">
    <source>
        <dbReference type="EMBL" id="EUN22482.1"/>
    </source>
</evidence>
<name>W7EE80_BIPV3</name>